<accession>A0A7Y1PZ53</accession>
<comment type="caution">
    <text evidence="2">The sequence shown here is derived from an EMBL/GenBank/DDBJ whole genome shotgun (WGS) entry which is preliminary data.</text>
</comment>
<evidence type="ECO:0000313" key="2">
    <source>
        <dbReference type="EMBL" id="NNA43869.1"/>
    </source>
</evidence>
<proteinExistence type="predicted"/>
<evidence type="ECO:0000313" key="3">
    <source>
        <dbReference type="Proteomes" id="UP000583279"/>
    </source>
</evidence>
<evidence type="ECO:0000256" key="1">
    <source>
        <dbReference type="SAM" id="MobiDB-lite"/>
    </source>
</evidence>
<feature type="region of interest" description="Disordered" evidence="1">
    <location>
        <begin position="153"/>
        <end position="174"/>
    </location>
</feature>
<dbReference type="Proteomes" id="UP000583279">
    <property type="component" value="Unassembled WGS sequence"/>
</dbReference>
<organism evidence="2 3">
    <name type="scientific">Pseudomonas lactis</name>
    <dbReference type="NCBI Taxonomy" id="1615674"/>
    <lineage>
        <taxon>Bacteria</taxon>
        <taxon>Pseudomonadati</taxon>
        <taxon>Pseudomonadota</taxon>
        <taxon>Gammaproteobacteria</taxon>
        <taxon>Pseudomonadales</taxon>
        <taxon>Pseudomonadaceae</taxon>
        <taxon>Pseudomonas</taxon>
    </lineage>
</organism>
<protein>
    <submittedName>
        <fullName evidence="2">Uncharacterized protein</fullName>
    </submittedName>
</protein>
<dbReference type="AlphaFoldDB" id="A0A7Y1PZ53"/>
<gene>
    <name evidence="2" type="ORF">HBO18_06955</name>
</gene>
<dbReference type="EMBL" id="JAAQYK010000002">
    <property type="protein sequence ID" value="NNA43869.1"/>
    <property type="molecule type" value="Genomic_DNA"/>
</dbReference>
<name>A0A7Y1PZ53_9PSED</name>
<reference evidence="2 3" key="1">
    <citation type="journal article" date="2020" name="Front. Microbiol.">
        <title>Genetic Organization of the aprX-lipA2 Operon Affects the Proteolytic Potential of Pseudomonas Species in Milk.</title>
        <authorList>
            <person name="Maier C."/>
            <person name="Huptas C."/>
            <person name="von Neubeck M."/>
            <person name="Scherer S."/>
            <person name="Wenning M."/>
            <person name="Lucking G."/>
        </authorList>
    </citation>
    <scope>NUCLEOTIDE SEQUENCE [LARGE SCALE GENOMIC DNA]</scope>
    <source>
        <strain evidence="2 3">WS 4997</strain>
    </source>
</reference>
<sequence length="236" mass="24654">MTSISVSKATHEVMTTERVSALTNMAQKDSALISQLDKEISDAGAQANDLRARGMVSKALELEESVSSRAAAQRAQALARLNAGSLEIAHIKSGVAKASSLTPLLAQFLCLGFAMSLEIVPALILAGVRSSGRSSTGVVASEAIETPSLGIEATGLPEGVTETPEAPKTGETLPDSNAEILKTLVAQAETLEPGTPIRLKEFAKKSRIGNLRAGEIFRKAETLGVIRKTTIGYVTA</sequence>